<evidence type="ECO:0000256" key="1">
    <source>
        <dbReference type="SAM" id="Phobius"/>
    </source>
</evidence>
<gene>
    <name evidence="2" type="ORF">ABID56_001563</name>
</gene>
<sequence length="73" mass="8457">MKYIEKKGGKRWSYYGFNMPYCWQGSSLVALGLWEFREGSSKKRFLTYTILGAFIMILSQSLVSFIGVLGIFR</sequence>
<feature type="transmembrane region" description="Helical" evidence="1">
    <location>
        <begin position="46"/>
        <end position="72"/>
    </location>
</feature>
<organism evidence="2 3">
    <name type="scientific">Alkalibacillus flavidus</name>
    <dbReference type="NCBI Taxonomy" id="546021"/>
    <lineage>
        <taxon>Bacteria</taxon>
        <taxon>Bacillati</taxon>
        <taxon>Bacillota</taxon>
        <taxon>Bacilli</taxon>
        <taxon>Bacillales</taxon>
        <taxon>Bacillaceae</taxon>
        <taxon>Alkalibacillus</taxon>
    </lineage>
</organism>
<keyword evidence="1" id="KW-0472">Membrane</keyword>
<keyword evidence="3" id="KW-1185">Reference proteome</keyword>
<reference evidence="2 3" key="1">
    <citation type="submission" date="2024-06" db="EMBL/GenBank/DDBJ databases">
        <title>Genomic Encyclopedia of Type Strains, Phase IV (KMG-IV): sequencing the most valuable type-strain genomes for metagenomic binning, comparative biology and taxonomic classification.</title>
        <authorList>
            <person name="Goeker M."/>
        </authorList>
    </citation>
    <scope>NUCLEOTIDE SEQUENCE [LARGE SCALE GENOMIC DNA]</scope>
    <source>
        <strain evidence="2 3">DSM 23520</strain>
    </source>
</reference>
<protein>
    <submittedName>
        <fullName evidence="2">Uncharacterized protein</fullName>
    </submittedName>
</protein>
<name>A0ABV2KV55_9BACI</name>
<evidence type="ECO:0000313" key="2">
    <source>
        <dbReference type="EMBL" id="MET3683468.1"/>
    </source>
</evidence>
<feature type="transmembrane region" description="Helical" evidence="1">
    <location>
        <begin position="12"/>
        <end position="34"/>
    </location>
</feature>
<dbReference type="Proteomes" id="UP001549167">
    <property type="component" value="Unassembled WGS sequence"/>
</dbReference>
<keyword evidence="1" id="KW-1133">Transmembrane helix</keyword>
<proteinExistence type="predicted"/>
<keyword evidence="1" id="KW-0812">Transmembrane</keyword>
<evidence type="ECO:0000313" key="3">
    <source>
        <dbReference type="Proteomes" id="UP001549167"/>
    </source>
</evidence>
<dbReference type="EMBL" id="JBEPMX010000007">
    <property type="protein sequence ID" value="MET3683468.1"/>
    <property type="molecule type" value="Genomic_DNA"/>
</dbReference>
<comment type="caution">
    <text evidence="2">The sequence shown here is derived from an EMBL/GenBank/DDBJ whole genome shotgun (WGS) entry which is preliminary data.</text>
</comment>
<accession>A0ABV2KV55</accession>